<reference evidence="1 2" key="1">
    <citation type="journal article" date="2016" name="Nat. Commun.">
        <title>Extremotolerant tardigrade genome and improved radiotolerance of human cultured cells by tardigrade-unique protein.</title>
        <authorList>
            <person name="Hashimoto T."/>
            <person name="Horikawa D.D."/>
            <person name="Saito Y."/>
            <person name="Kuwahara H."/>
            <person name="Kozuka-Hata H."/>
            <person name="Shin-I T."/>
            <person name="Minakuchi Y."/>
            <person name="Ohishi K."/>
            <person name="Motoyama A."/>
            <person name="Aizu T."/>
            <person name="Enomoto A."/>
            <person name="Kondo K."/>
            <person name="Tanaka S."/>
            <person name="Hara Y."/>
            <person name="Koshikawa S."/>
            <person name="Sagara H."/>
            <person name="Miura T."/>
            <person name="Yokobori S."/>
            <person name="Miyagawa K."/>
            <person name="Suzuki Y."/>
            <person name="Kubo T."/>
            <person name="Oyama M."/>
            <person name="Kohara Y."/>
            <person name="Fujiyama A."/>
            <person name="Arakawa K."/>
            <person name="Katayama T."/>
            <person name="Toyoda A."/>
            <person name="Kunieda T."/>
        </authorList>
    </citation>
    <scope>NUCLEOTIDE SEQUENCE [LARGE SCALE GENOMIC DNA]</scope>
    <source>
        <strain evidence="1 2">YOKOZUNA-1</strain>
    </source>
</reference>
<dbReference type="EMBL" id="BDGG01000012">
    <property type="protein sequence ID" value="GAV05757.1"/>
    <property type="molecule type" value="Genomic_DNA"/>
</dbReference>
<sequence length="78" mass="8511">MKQTCLKQLHQLSLVVRSLPLSSLMAIILGVSWEHPSFAASTIRSTIHIALALPRLNQPGCMLSPSLKKHGPQAQSIE</sequence>
<comment type="caution">
    <text evidence="1">The sequence shown here is derived from an EMBL/GenBank/DDBJ whole genome shotgun (WGS) entry which is preliminary data.</text>
</comment>
<proteinExistence type="predicted"/>
<protein>
    <submittedName>
        <fullName evidence="1">Uncharacterized protein</fullName>
    </submittedName>
</protein>
<name>A0A1D1VWC0_RAMVA</name>
<dbReference type="AlphaFoldDB" id="A0A1D1VWC0"/>
<dbReference type="Proteomes" id="UP000186922">
    <property type="component" value="Unassembled WGS sequence"/>
</dbReference>
<organism evidence="1 2">
    <name type="scientific">Ramazzottius varieornatus</name>
    <name type="common">Water bear</name>
    <name type="synonym">Tardigrade</name>
    <dbReference type="NCBI Taxonomy" id="947166"/>
    <lineage>
        <taxon>Eukaryota</taxon>
        <taxon>Metazoa</taxon>
        <taxon>Ecdysozoa</taxon>
        <taxon>Tardigrada</taxon>
        <taxon>Eutardigrada</taxon>
        <taxon>Parachela</taxon>
        <taxon>Hypsibioidea</taxon>
        <taxon>Ramazzottiidae</taxon>
        <taxon>Ramazzottius</taxon>
    </lineage>
</organism>
<evidence type="ECO:0000313" key="2">
    <source>
        <dbReference type="Proteomes" id="UP000186922"/>
    </source>
</evidence>
<accession>A0A1D1VWC0</accession>
<evidence type="ECO:0000313" key="1">
    <source>
        <dbReference type="EMBL" id="GAV05757.1"/>
    </source>
</evidence>
<keyword evidence="2" id="KW-1185">Reference proteome</keyword>
<gene>
    <name evidence="1" type="primary">RvY_15837-1</name>
    <name evidence="1" type="synonym">RvY_15837.1</name>
    <name evidence="1" type="ORF">RvY_15837</name>
</gene>